<evidence type="ECO:0000313" key="3">
    <source>
        <dbReference type="Proteomes" id="UP001152803"/>
    </source>
</evidence>
<organism evidence="2 3">
    <name type="scientific">Conger conger</name>
    <name type="common">Conger eel</name>
    <name type="synonym">Muraena conger</name>
    <dbReference type="NCBI Taxonomy" id="82655"/>
    <lineage>
        <taxon>Eukaryota</taxon>
        <taxon>Metazoa</taxon>
        <taxon>Chordata</taxon>
        <taxon>Craniata</taxon>
        <taxon>Vertebrata</taxon>
        <taxon>Euteleostomi</taxon>
        <taxon>Actinopterygii</taxon>
        <taxon>Neopterygii</taxon>
        <taxon>Teleostei</taxon>
        <taxon>Anguilliformes</taxon>
        <taxon>Congridae</taxon>
        <taxon>Conger</taxon>
    </lineage>
</organism>
<reference evidence="2" key="1">
    <citation type="journal article" date="2023" name="Science">
        <title>Genome structures resolve the early diversification of teleost fishes.</title>
        <authorList>
            <person name="Parey E."/>
            <person name="Louis A."/>
            <person name="Montfort J."/>
            <person name="Bouchez O."/>
            <person name="Roques C."/>
            <person name="Iampietro C."/>
            <person name="Lluch J."/>
            <person name="Castinel A."/>
            <person name="Donnadieu C."/>
            <person name="Desvignes T."/>
            <person name="Floi Bucao C."/>
            <person name="Jouanno E."/>
            <person name="Wen M."/>
            <person name="Mejri S."/>
            <person name="Dirks R."/>
            <person name="Jansen H."/>
            <person name="Henkel C."/>
            <person name="Chen W.J."/>
            <person name="Zahm M."/>
            <person name="Cabau C."/>
            <person name="Klopp C."/>
            <person name="Thompson A.W."/>
            <person name="Robinson-Rechavi M."/>
            <person name="Braasch I."/>
            <person name="Lecointre G."/>
            <person name="Bobe J."/>
            <person name="Postlethwait J.H."/>
            <person name="Berthelot C."/>
            <person name="Roest Crollius H."/>
            <person name="Guiguen Y."/>
        </authorList>
    </citation>
    <scope>NUCLEOTIDE SEQUENCE</scope>
    <source>
        <strain evidence="2">Concon-B</strain>
    </source>
</reference>
<dbReference type="PANTHER" id="PTHR11422:SF10">
    <property type="entry name" value="IG-LIKE DOMAIN-CONTAINING PROTEIN"/>
    <property type="match status" value="1"/>
</dbReference>
<sequence length="290" mass="31646">METDKERFSFDVYDGHKFPLRISPVKFGDSGRYICYYDGHVAATVTLVTIRVSAEPPGGLSRNQSVVLNCEISQVIDSVTLAWLRMKGGRGELVKQEVLTERAPKRCSASPCPSLTEDQLHWACVVFTGSVLRAQVPLHLTLLAVGGNADSSGADNIYSDAAEIQNDQANPRASTEETESEELQYSVFSQTALSLVSAEPPGGLSRNQSVVLNCEISRVIDSVTLAWLRMKGGRGELVKQEVLTERAPKTMLSLTLPSLTEDQLHWACVVFTGSVLRAQVPLHLTLLGMN</sequence>
<feature type="domain" description="Ig-like" evidence="1">
    <location>
        <begin position="171"/>
        <end position="270"/>
    </location>
</feature>
<protein>
    <recommendedName>
        <fullName evidence="1">Ig-like domain-containing protein</fullName>
    </recommendedName>
</protein>
<dbReference type="AlphaFoldDB" id="A0A9Q1I613"/>
<keyword evidence="3" id="KW-1185">Reference proteome</keyword>
<accession>A0A9Q1I613</accession>
<dbReference type="InterPro" id="IPR007110">
    <property type="entry name" value="Ig-like_dom"/>
</dbReference>
<gene>
    <name evidence="2" type="ORF">COCON_G00054920</name>
</gene>
<dbReference type="OrthoDB" id="9937043at2759"/>
<evidence type="ECO:0000313" key="2">
    <source>
        <dbReference type="EMBL" id="KAJ8282973.1"/>
    </source>
</evidence>
<dbReference type="InterPro" id="IPR036179">
    <property type="entry name" value="Ig-like_dom_sf"/>
</dbReference>
<evidence type="ECO:0000259" key="1">
    <source>
        <dbReference type="PROSITE" id="PS50835"/>
    </source>
</evidence>
<dbReference type="PROSITE" id="PS50835">
    <property type="entry name" value="IG_LIKE"/>
    <property type="match status" value="1"/>
</dbReference>
<dbReference type="Proteomes" id="UP001152803">
    <property type="component" value="Unassembled WGS sequence"/>
</dbReference>
<proteinExistence type="predicted"/>
<dbReference type="SUPFAM" id="SSF48726">
    <property type="entry name" value="Immunoglobulin"/>
    <property type="match status" value="1"/>
</dbReference>
<dbReference type="EMBL" id="JAFJMO010000003">
    <property type="protein sequence ID" value="KAJ8282973.1"/>
    <property type="molecule type" value="Genomic_DNA"/>
</dbReference>
<comment type="caution">
    <text evidence="2">The sequence shown here is derived from an EMBL/GenBank/DDBJ whole genome shotgun (WGS) entry which is preliminary data.</text>
</comment>
<name>A0A9Q1I613_CONCO</name>
<dbReference type="PANTHER" id="PTHR11422">
    <property type="entry name" value="T-CELL SURFACE GLYCOPROTEIN CD4"/>
    <property type="match status" value="1"/>
</dbReference>